<keyword evidence="1 10" id="KW-0813">Transport</keyword>
<keyword evidence="4 10" id="KW-0288">FMN</keyword>
<evidence type="ECO:0000313" key="12">
    <source>
        <dbReference type="Proteomes" id="UP000252707"/>
    </source>
</evidence>
<feature type="transmembrane region" description="Helical" evidence="10">
    <location>
        <begin position="238"/>
        <end position="258"/>
    </location>
</feature>
<dbReference type="AlphaFoldDB" id="A0A369CJG3"/>
<dbReference type="GO" id="GO:0022900">
    <property type="term" value="P:electron transport chain"/>
    <property type="evidence" value="ECO:0007669"/>
    <property type="project" value="UniProtKB-UniRule"/>
</dbReference>
<feature type="transmembrane region" description="Helical" evidence="10">
    <location>
        <begin position="270"/>
        <end position="288"/>
    </location>
</feature>
<feature type="transmembrane region" description="Helical" evidence="10">
    <location>
        <begin position="21"/>
        <end position="38"/>
    </location>
</feature>
<keyword evidence="3 10" id="KW-0285">Flavoprotein</keyword>
<comment type="caution">
    <text evidence="11">The sequence shown here is derived from an EMBL/GenBank/DDBJ whole genome shotgun (WGS) entry which is preliminary data.</text>
</comment>
<dbReference type="EMBL" id="QPJY01000002">
    <property type="protein sequence ID" value="RCX31984.1"/>
    <property type="molecule type" value="Genomic_DNA"/>
</dbReference>
<comment type="subcellular location">
    <subcellularLocation>
        <location evidence="10">Cell inner membrane</location>
        <topology evidence="10">Multi-pass membrane protein</topology>
    </subcellularLocation>
</comment>
<dbReference type="GO" id="GO:0055085">
    <property type="term" value="P:transmembrane transport"/>
    <property type="evidence" value="ECO:0007669"/>
    <property type="project" value="InterPro"/>
</dbReference>
<evidence type="ECO:0000256" key="8">
    <source>
        <dbReference type="ARBA" id="ARBA00022989"/>
    </source>
</evidence>
<evidence type="ECO:0000256" key="6">
    <source>
        <dbReference type="ARBA" id="ARBA00022967"/>
    </source>
</evidence>
<keyword evidence="12" id="KW-1185">Reference proteome</keyword>
<dbReference type="EC" id="7.-.-.-" evidence="10"/>
<feature type="transmembrane region" description="Helical" evidence="10">
    <location>
        <begin position="297"/>
        <end position="314"/>
    </location>
</feature>
<feature type="modified residue" description="FMN phosphoryl threonine" evidence="10">
    <location>
        <position position="178"/>
    </location>
</feature>
<dbReference type="HAMAP" id="MF_00462">
    <property type="entry name" value="RsxD_RnfD"/>
    <property type="match status" value="1"/>
</dbReference>
<comment type="similarity">
    <text evidence="10">Belongs to the NqrB/RnfD family.</text>
</comment>
<feature type="transmembrane region" description="Helical" evidence="10">
    <location>
        <begin position="96"/>
        <end position="114"/>
    </location>
</feature>
<dbReference type="GO" id="GO:0005886">
    <property type="term" value="C:plasma membrane"/>
    <property type="evidence" value="ECO:0007669"/>
    <property type="project" value="UniProtKB-SubCell"/>
</dbReference>
<feature type="transmembrane region" description="Helical" evidence="10">
    <location>
        <begin position="320"/>
        <end position="338"/>
    </location>
</feature>
<gene>
    <name evidence="10" type="primary">rnfD</name>
    <name evidence="11" type="ORF">DFQ59_102334</name>
</gene>
<protein>
    <recommendedName>
        <fullName evidence="10">Ion-translocating oxidoreductase complex subunit D</fullName>
        <ecNumber evidence="10">7.-.-.-</ecNumber>
    </recommendedName>
    <alternativeName>
        <fullName evidence="10">Rnf electron transport complex subunit D</fullName>
    </alternativeName>
</protein>
<comment type="cofactor">
    <cofactor evidence="10">
        <name>FMN</name>
        <dbReference type="ChEBI" id="CHEBI:58210"/>
    </cofactor>
</comment>
<evidence type="ECO:0000256" key="2">
    <source>
        <dbReference type="ARBA" id="ARBA00022553"/>
    </source>
</evidence>
<evidence type="ECO:0000256" key="10">
    <source>
        <dbReference type="HAMAP-Rule" id="MF_00462"/>
    </source>
</evidence>
<evidence type="ECO:0000256" key="7">
    <source>
        <dbReference type="ARBA" id="ARBA00022982"/>
    </source>
</evidence>
<name>A0A369CJG3_9GAMM</name>
<keyword evidence="7 10" id="KW-0249">Electron transport</keyword>
<evidence type="ECO:0000256" key="9">
    <source>
        <dbReference type="ARBA" id="ARBA00023136"/>
    </source>
</evidence>
<dbReference type="Pfam" id="PF03116">
    <property type="entry name" value="NQR2_RnfD_RnfE"/>
    <property type="match status" value="1"/>
</dbReference>
<comment type="subunit">
    <text evidence="10">The complex is composed of six subunits: RnfA, RnfB, RnfC, RnfD, RnfE and RnfG.</text>
</comment>
<organism evidence="11 12">
    <name type="scientific">Thioalbus denitrificans</name>
    <dbReference type="NCBI Taxonomy" id="547122"/>
    <lineage>
        <taxon>Bacteria</taxon>
        <taxon>Pseudomonadati</taxon>
        <taxon>Pseudomonadota</taxon>
        <taxon>Gammaproteobacteria</taxon>
        <taxon>Chromatiales</taxon>
        <taxon>Ectothiorhodospiraceae</taxon>
        <taxon>Thioalbus</taxon>
    </lineage>
</organism>
<evidence type="ECO:0000256" key="1">
    <source>
        <dbReference type="ARBA" id="ARBA00022448"/>
    </source>
</evidence>
<dbReference type="InterPro" id="IPR011303">
    <property type="entry name" value="RnfD_bac"/>
</dbReference>
<keyword evidence="6 10" id="KW-1278">Translocase</keyword>
<dbReference type="InterPro" id="IPR004338">
    <property type="entry name" value="NqrB/RnfD"/>
</dbReference>
<keyword evidence="9 10" id="KW-0472">Membrane</keyword>
<comment type="function">
    <text evidence="10">Part of a membrane-bound complex that couples electron transfer with translocation of ions across the membrane.</text>
</comment>
<keyword evidence="10" id="KW-0997">Cell inner membrane</keyword>
<evidence type="ECO:0000256" key="5">
    <source>
        <dbReference type="ARBA" id="ARBA00022692"/>
    </source>
</evidence>
<keyword evidence="10" id="KW-1003">Cell membrane</keyword>
<feature type="transmembrane region" description="Helical" evidence="10">
    <location>
        <begin position="206"/>
        <end position="231"/>
    </location>
</feature>
<dbReference type="RefSeq" id="WP_114278812.1">
    <property type="nucleotide sequence ID" value="NZ_QPJY01000002.1"/>
</dbReference>
<evidence type="ECO:0000256" key="3">
    <source>
        <dbReference type="ARBA" id="ARBA00022630"/>
    </source>
</evidence>
<dbReference type="PANTHER" id="PTHR30578">
    <property type="entry name" value="ELECTRON TRANSPORT COMPLEX PROTEIN RNFD"/>
    <property type="match status" value="1"/>
</dbReference>
<sequence length="364" mass="37702">MKNPIPHPGPHAHAGNTVRRTMVLVMPALLPATVYGVLLFGWPALYLLLVTVASALVAEAVSLRIAGRPVMPFVTDGSALLTGWLLALTLPPWAPWWIGVAGAIIAIVPAKQVFGGIGQNPFNPAMVARVALLISFPLEMTTFVAPQPLWSGQGPGLLAALDVTFGSGGSLDAVSSATVLGHVKTELGRGVALDAAQAGTWGAGALALGGVAGSLGETSALLILAGGLFLLVRRVISWHIPVAMLATLALLAAVAHGLAPDRFAGAGHHLLAGATLLGAFFIATDLVTSPVTRRGQIIYGAGCGLLVFVIRTWAGYPEGMAFAVMLMNSMTPLIDHYLRPRIYGRDRRGEPLVVADAAGRASHD</sequence>
<proteinExistence type="inferred from homology"/>
<dbReference type="NCBIfam" id="TIGR01946">
    <property type="entry name" value="rnfD"/>
    <property type="match status" value="1"/>
</dbReference>
<feature type="transmembrane region" description="Helical" evidence="10">
    <location>
        <begin position="44"/>
        <end position="63"/>
    </location>
</feature>
<dbReference type="OrthoDB" id="9776359at2"/>
<evidence type="ECO:0000313" key="11">
    <source>
        <dbReference type="EMBL" id="RCX31984.1"/>
    </source>
</evidence>
<evidence type="ECO:0000256" key="4">
    <source>
        <dbReference type="ARBA" id="ARBA00022643"/>
    </source>
</evidence>
<keyword evidence="2 10" id="KW-0597">Phosphoprotein</keyword>
<keyword evidence="8 10" id="KW-1133">Transmembrane helix</keyword>
<keyword evidence="5 10" id="KW-0812">Transmembrane</keyword>
<accession>A0A369CJG3</accession>
<reference evidence="11 12" key="1">
    <citation type="submission" date="2018-07" db="EMBL/GenBank/DDBJ databases">
        <title>Genomic Encyclopedia of Type Strains, Phase IV (KMG-IV): sequencing the most valuable type-strain genomes for metagenomic binning, comparative biology and taxonomic classification.</title>
        <authorList>
            <person name="Goeker M."/>
        </authorList>
    </citation>
    <scope>NUCLEOTIDE SEQUENCE [LARGE SCALE GENOMIC DNA]</scope>
    <source>
        <strain evidence="11 12">DSM 26407</strain>
    </source>
</reference>
<dbReference type="Proteomes" id="UP000252707">
    <property type="component" value="Unassembled WGS sequence"/>
</dbReference>
<dbReference type="PANTHER" id="PTHR30578:SF0">
    <property type="entry name" value="ION-TRANSLOCATING OXIDOREDUCTASE COMPLEX SUBUNIT D"/>
    <property type="match status" value="1"/>
</dbReference>
<feature type="transmembrane region" description="Helical" evidence="10">
    <location>
        <begin position="126"/>
        <end position="145"/>
    </location>
</feature>